<accession>A0ABR7IX43</accession>
<keyword evidence="6" id="KW-1185">Reference proteome</keyword>
<sequence length="561" mass="66970">MKSVKNLDTDEILIADIFLALDDNIVFPFREKCEFARKKIIDPFLVCEVCGQMVQIKGGIGKNAKITHFKHLKDSEDCPYKTDTKIDRDWILRGKFNGQKEGALHIETKQLIYDFLCLNKDTKGEVSFAKQEMVNKSDRDYLKWKKPDVTSIFKNKKLVFEIQLATTFLDVICERQHFYKENQSFIIWVFKNFEIEADKQRFTQKDIFYSNNRNAFVLDEEAIRLSNLHNDLFLLCQFQNPIEKDEKIEYEWECKYVNLSDLTFDEETLKVYYFDVSRAEYEIAEIVEKKIAGRKEAEKNLKAKQEKLRLQEIEVWEEEQRQIEAKQEKIRLEVIERQQQHEIYKAQRQKEIDADQLDFENKNALFFDRLEKNYSALSPLQLIFKSRLYEISSSIDELFKNGYEPSNEDITFLYNEYKNEINHYKVPFRLSILYYLSITIIKTKIRRNSVYKEQLPKIERVLVAILSIKEKKVIGYSYSLIQLANHFFNPKNEKNYSFAFIILEAIKTYYGLDNFLHIEDKKGNFKRKLEEYNIAIPFKELSYNQIISSVFKELKFENNIS</sequence>
<evidence type="ECO:0000256" key="1">
    <source>
        <dbReference type="SAM" id="Coils"/>
    </source>
</evidence>
<feature type="coiled-coil region" evidence="1">
    <location>
        <begin position="287"/>
        <end position="333"/>
    </location>
</feature>
<dbReference type="Proteomes" id="UP000605990">
    <property type="component" value="Unassembled WGS sequence"/>
</dbReference>
<dbReference type="InterPro" id="IPR057151">
    <property type="entry name" value="DUF7829"/>
</dbReference>
<comment type="caution">
    <text evidence="5">The sequence shown here is derived from an EMBL/GenBank/DDBJ whole genome shotgun (WGS) entry which is preliminary data.</text>
</comment>
<feature type="domain" description="DUF7829" evidence="3">
    <location>
        <begin position="374"/>
        <end position="553"/>
    </location>
</feature>
<protein>
    <recommendedName>
        <fullName evidence="7">Competence protein CoiA-like family protein</fullName>
    </recommendedName>
</protein>
<gene>
    <name evidence="5" type="ORF">H8R27_05565</name>
</gene>
<dbReference type="Pfam" id="PF25169">
    <property type="entry name" value="DUF7830"/>
    <property type="match status" value="1"/>
</dbReference>
<dbReference type="RefSeq" id="WP_166126348.1">
    <property type="nucleotide sequence ID" value="NZ_JAANOQ010000003.1"/>
</dbReference>
<evidence type="ECO:0000259" key="4">
    <source>
        <dbReference type="Pfam" id="PF25169"/>
    </source>
</evidence>
<organism evidence="5 6">
    <name type="scientific">Flavobacterium bernardetii</name>
    <dbReference type="NCBI Taxonomy" id="2813823"/>
    <lineage>
        <taxon>Bacteria</taxon>
        <taxon>Pseudomonadati</taxon>
        <taxon>Bacteroidota</taxon>
        <taxon>Flavobacteriia</taxon>
        <taxon>Flavobacteriales</taxon>
        <taxon>Flavobacteriaceae</taxon>
        <taxon>Flavobacterium</taxon>
    </lineage>
</organism>
<evidence type="ECO:0008006" key="7">
    <source>
        <dbReference type="Google" id="ProtNLM"/>
    </source>
</evidence>
<feature type="domain" description="DUF6035" evidence="2">
    <location>
        <begin position="100"/>
        <end position="276"/>
    </location>
</feature>
<dbReference type="InterPro" id="IPR057152">
    <property type="entry name" value="DUF7830"/>
</dbReference>
<dbReference type="EMBL" id="JACRUN010000002">
    <property type="protein sequence ID" value="MBC5834350.1"/>
    <property type="molecule type" value="Genomic_DNA"/>
</dbReference>
<evidence type="ECO:0000259" key="2">
    <source>
        <dbReference type="Pfam" id="PF19500"/>
    </source>
</evidence>
<reference evidence="5 6" key="1">
    <citation type="submission" date="2020-08" db="EMBL/GenBank/DDBJ databases">
        <title>Description of novel Flavobacterium F-408 isolate.</title>
        <authorList>
            <person name="Saticioglu I.B."/>
            <person name="Duman M."/>
            <person name="Altun S."/>
        </authorList>
    </citation>
    <scope>NUCLEOTIDE SEQUENCE [LARGE SCALE GENOMIC DNA]</scope>
    <source>
        <strain evidence="5 6">F-408</strain>
    </source>
</reference>
<evidence type="ECO:0000259" key="3">
    <source>
        <dbReference type="Pfam" id="PF25167"/>
    </source>
</evidence>
<feature type="domain" description="DUF7830" evidence="4">
    <location>
        <begin position="11"/>
        <end position="84"/>
    </location>
</feature>
<keyword evidence="1" id="KW-0175">Coiled coil</keyword>
<evidence type="ECO:0000313" key="5">
    <source>
        <dbReference type="EMBL" id="MBC5834350.1"/>
    </source>
</evidence>
<dbReference type="Pfam" id="PF25167">
    <property type="entry name" value="DUF7829"/>
    <property type="match status" value="1"/>
</dbReference>
<dbReference type="Pfam" id="PF19500">
    <property type="entry name" value="DUF6035"/>
    <property type="match status" value="1"/>
</dbReference>
<proteinExistence type="predicted"/>
<evidence type="ECO:0000313" key="6">
    <source>
        <dbReference type="Proteomes" id="UP000605990"/>
    </source>
</evidence>
<dbReference type="InterPro" id="IPR046099">
    <property type="entry name" value="DUF6035"/>
</dbReference>
<name>A0ABR7IX43_9FLAO</name>